<keyword evidence="18" id="KW-1003">Cell membrane</keyword>
<dbReference type="InterPro" id="IPR023299">
    <property type="entry name" value="ATPase_P-typ_cyto_dom_N"/>
</dbReference>
<feature type="transmembrane region" description="Helical" evidence="18">
    <location>
        <begin position="757"/>
        <end position="779"/>
    </location>
</feature>
<proteinExistence type="inferred from homology"/>
<dbReference type="Gene3D" id="2.70.150.10">
    <property type="entry name" value="Calcium-transporting ATPase, cytoplasmic transduction domain A"/>
    <property type="match status" value="1"/>
</dbReference>
<evidence type="ECO:0000313" key="20">
    <source>
        <dbReference type="EMBL" id="MDQ2095898.1"/>
    </source>
</evidence>
<dbReference type="InterPro" id="IPR017969">
    <property type="entry name" value="Heavy-metal-associated_CS"/>
</dbReference>
<evidence type="ECO:0000256" key="8">
    <source>
        <dbReference type="ARBA" id="ARBA00022796"/>
    </source>
</evidence>
<comment type="catalytic activity">
    <reaction evidence="17">
        <text>Cu(2+)(in) + ATP + H2O = Cu(2+)(out) + ADP + phosphate + H(+)</text>
        <dbReference type="Rhea" id="RHEA:10376"/>
        <dbReference type="ChEBI" id="CHEBI:15377"/>
        <dbReference type="ChEBI" id="CHEBI:15378"/>
        <dbReference type="ChEBI" id="CHEBI:29036"/>
        <dbReference type="ChEBI" id="CHEBI:30616"/>
        <dbReference type="ChEBI" id="CHEBI:43474"/>
        <dbReference type="ChEBI" id="CHEBI:456216"/>
        <dbReference type="EC" id="7.2.2.9"/>
    </reaction>
</comment>
<dbReference type="FunFam" id="2.70.150.10:FF:000002">
    <property type="entry name" value="Copper-transporting ATPase 1, putative"/>
    <property type="match status" value="1"/>
</dbReference>
<dbReference type="InterPro" id="IPR036163">
    <property type="entry name" value="HMA_dom_sf"/>
</dbReference>
<dbReference type="Gene3D" id="3.40.50.1000">
    <property type="entry name" value="HAD superfamily/HAD-like"/>
    <property type="match status" value="1"/>
</dbReference>
<dbReference type="InterPro" id="IPR036412">
    <property type="entry name" value="HAD-like_sf"/>
</dbReference>
<keyword evidence="15 18" id="KW-0472">Membrane</keyword>
<dbReference type="InterPro" id="IPR001757">
    <property type="entry name" value="P_typ_ATPase"/>
</dbReference>
<comment type="similarity">
    <text evidence="2 18">Belongs to the cation transport ATPase (P-type) (TC 3.A.3) family. Type IB subfamily.</text>
</comment>
<evidence type="ECO:0000256" key="7">
    <source>
        <dbReference type="ARBA" id="ARBA00022741"/>
    </source>
</evidence>
<accession>A0AAJ1UE99</accession>
<evidence type="ECO:0000256" key="1">
    <source>
        <dbReference type="ARBA" id="ARBA00004127"/>
    </source>
</evidence>
<dbReference type="InterPro" id="IPR023298">
    <property type="entry name" value="ATPase_P-typ_TM_dom_sf"/>
</dbReference>
<dbReference type="PANTHER" id="PTHR43520">
    <property type="entry name" value="ATP7, ISOFORM B"/>
    <property type="match status" value="1"/>
</dbReference>
<keyword evidence="3" id="KW-0813">Transport</keyword>
<feature type="transmembrane region" description="Helical" evidence="18">
    <location>
        <begin position="785"/>
        <end position="804"/>
    </location>
</feature>
<dbReference type="GO" id="GO:0055070">
    <property type="term" value="P:copper ion homeostasis"/>
    <property type="evidence" value="ECO:0007669"/>
    <property type="project" value="TreeGrafter"/>
</dbReference>
<dbReference type="PRINTS" id="PR00943">
    <property type="entry name" value="CUATPASE"/>
</dbReference>
<evidence type="ECO:0000256" key="6">
    <source>
        <dbReference type="ARBA" id="ARBA00022737"/>
    </source>
</evidence>
<feature type="transmembrane region" description="Helical" evidence="18">
    <location>
        <begin position="236"/>
        <end position="258"/>
    </location>
</feature>
<evidence type="ECO:0000259" key="19">
    <source>
        <dbReference type="PROSITE" id="PS50846"/>
    </source>
</evidence>
<dbReference type="SUPFAM" id="SSF55008">
    <property type="entry name" value="HMA, heavy metal-associated domain"/>
    <property type="match status" value="2"/>
</dbReference>
<evidence type="ECO:0000256" key="5">
    <source>
        <dbReference type="ARBA" id="ARBA00022723"/>
    </source>
</evidence>
<dbReference type="Pfam" id="PF00702">
    <property type="entry name" value="Hydrolase"/>
    <property type="match status" value="1"/>
</dbReference>
<dbReference type="SUPFAM" id="SSF81653">
    <property type="entry name" value="Calcium ATPase, transduction domain A"/>
    <property type="match status" value="1"/>
</dbReference>
<dbReference type="Proteomes" id="UP001227162">
    <property type="component" value="Unassembled WGS sequence"/>
</dbReference>
<keyword evidence="8" id="KW-0187">Copper transport</keyword>
<keyword evidence="11" id="KW-1278">Translocase</keyword>
<evidence type="ECO:0000313" key="21">
    <source>
        <dbReference type="Proteomes" id="UP001227162"/>
    </source>
</evidence>
<dbReference type="PANTHER" id="PTHR43520:SF8">
    <property type="entry name" value="P-TYPE CU(+) TRANSPORTER"/>
    <property type="match status" value="1"/>
</dbReference>
<evidence type="ECO:0000256" key="12">
    <source>
        <dbReference type="ARBA" id="ARBA00022989"/>
    </source>
</evidence>
<dbReference type="GO" id="GO:0012505">
    <property type="term" value="C:endomembrane system"/>
    <property type="evidence" value="ECO:0007669"/>
    <property type="project" value="UniProtKB-SubCell"/>
</dbReference>
<dbReference type="InterPro" id="IPR027256">
    <property type="entry name" value="P-typ_ATPase_IB"/>
</dbReference>
<dbReference type="PROSITE" id="PS50846">
    <property type="entry name" value="HMA_2"/>
    <property type="match status" value="2"/>
</dbReference>
<keyword evidence="6" id="KW-0677">Repeat</keyword>
<dbReference type="EMBL" id="JANFFA010000006">
    <property type="protein sequence ID" value="MDQ2095898.1"/>
    <property type="molecule type" value="Genomic_DNA"/>
</dbReference>
<dbReference type="InterPro" id="IPR059000">
    <property type="entry name" value="ATPase_P-type_domA"/>
</dbReference>
<dbReference type="SFLD" id="SFLDF00027">
    <property type="entry name" value="p-type_atpase"/>
    <property type="match status" value="1"/>
</dbReference>
<dbReference type="GO" id="GO:0016887">
    <property type="term" value="F:ATP hydrolysis activity"/>
    <property type="evidence" value="ECO:0007669"/>
    <property type="project" value="InterPro"/>
</dbReference>
<reference evidence="20" key="1">
    <citation type="submission" date="2022-07" db="EMBL/GenBank/DDBJ databases">
        <authorList>
            <person name="Otstavnykh N."/>
            <person name="Isaeva M."/>
            <person name="Bystritskaya E."/>
        </authorList>
    </citation>
    <scope>NUCLEOTIDE SEQUENCE</scope>
    <source>
        <strain evidence="20">10Alg 79</strain>
    </source>
</reference>
<feature type="domain" description="HMA" evidence="19">
    <location>
        <begin position="5"/>
        <end position="70"/>
    </location>
</feature>
<evidence type="ECO:0000256" key="13">
    <source>
        <dbReference type="ARBA" id="ARBA00023008"/>
    </source>
</evidence>
<dbReference type="InterPro" id="IPR008250">
    <property type="entry name" value="ATPase_P-typ_transduc_dom_A_sf"/>
</dbReference>
<dbReference type="InterPro" id="IPR006121">
    <property type="entry name" value="HMA_dom"/>
</dbReference>
<dbReference type="NCBIfam" id="TIGR00003">
    <property type="entry name" value="copper ion binding protein"/>
    <property type="match status" value="2"/>
</dbReference>
<dbReference type="InterPro" id="IPR044492">
    <property type="entry name" value="P_typ_ATPase_HD_dom"/>
</dbReference>
<evidence type="ECO:0000256" key="14">
    <source>
        <dbReference type="ARBA" id="ARBA00023065"/>
    </source>
</evidence>
<dbReference type="GO" id="GO:0005886">
    <property type="term" value="C:plasma membrane"/>
    <property type="evidence" value="ECO:0007669"/>
    <property type="project" value="UniProtKB-SubCell"/>
</dbReference>
<dbReference type="GO" id="GO:0043682">
    <property type="term" value="F:P-type divalent copper transporter activity"/>
    <property type="evidence" value="ECO:0007669"/>
    <property type="project" value="UniProtKB-EC"/>
</dbReference>
<dbReference type="PROSITE" id="PS01047">
    <property type="entry name" value="HMA_1"/>
    <property type="match status" value="1"/>
</dbReference>
<dbReference type="GO" id="GO:0005524">
    <property type="term" value="F:ATP binding"/>
    <property type="evidence" value="ECO:0007669"/>
    <property type="project" value="UniProtKB-UniRule"/>
</dbReference>
<protein>
    <recommendedName>
        <fullName evidence="16">P-type Cu(2+) transporter</fullName>
        <ecNumber evidence="16">7.2.2.9</ecNumber>
    </recommendedName>
</protein>
<dbReference type="GO" id="GO:0005507">
    <property type="term" value="F:copper ion binding"/>
    <property type="evidence" value="ECO:0007669"/>
    <property type="project" value="InterPro"/>
</dbReference>
<dbReference type="SFLD" id="SFLDG00002">
    <property type="entry name" value="C1.7:_P-type_atpase_like"/>
    <property type="match status" value="1"/>
</dbReference>
<evidence type="ECO:0000256" key="2">
    <source>
        <dbReference type="ARBA" id="ARBA00006024"/>
    </source>
</evidence>
<evidence type="ECO:0000256" key="16">
    <source>
        <dbReference type="ARBA" id="ARBA00038904"/>
    </source>
</evidence>
<evidence type="ECO:0000256" key="18">
    <source>
        <dbReference type="RuleBase" id="RU362081"/>
    </source>
</evidence>
<reference evidence="20" key="2">
    <citation type="submission" date="2023-04" db="EMBL/GenBank/DDBJ databases">
        <title>'Rhodoalgimonas zhirmunskyi' gen. nov., isolated from a red alga.</title>
        <authorList>
            <person name="Nedashkovskaya O.I."/>
            <person name="Otstavnykh N.Y."/>
            <person name="Bystritskaya E.P."/>
            <person name="Balabanova L.A."/>
            <person name="Isaeva M.P."/>
        </authorList>
    </citation>
    <scope>NUCLEOTIDE SEQUENCE</scope>
    <source>
        <strain evidence="20">10Alg 79</strain>
    </source>
</reference>
<name>A0AAJ1UE99_9RHOB</name>
<dbReference type="CDD" id="cd02094">
    <property type="entry name" value="P-type_ATPase_Cu-like"/>
    <property type="match status" value="1"/>
</dbReference>
<dbReference type="EC" id="7.2.2.9" evidence="16"/>
<keyword evidence="13" id="KW-0186">Copper</keyword>
<sequence length="814" mass="84611">MTALKDLTLSLDGMSCASCVGRAEKALTGVEGVHGVQVNLASETATLRYDAPATPANIAETVARAGYPAREGKVTLEIEGMSCASCVGRVDKALADLPGVLDVAVNLASETATIRYLEGMLTPADMTRATAEIGYPARPRDADETPDAGQRKMQEAESLRRDLILAALLTLPVFIVEMGGHLYPPLHHFVAATIGQTASWIAQFVLTTLVLAFPGRRFFTKGLPALLHGAPDMNSLVALGAGAAWAYSTLVTFAPGLFPADARAVYFEAAAVIATLILLGRWLEARAKGRTGAAIARLVGLAPKTARIRRADEVVQVDIAEVQVGDCVLLRPGEAIPVDGEITQGESHIDEAMLTGEPLPVAKSPGDRLTGGTVNGEGALEFTATAVGRDTALARITRMVEEAQGAKLPVQGLVDRITLWFVPAVMGVALLTVLIWALIGPAPTLTNALIAGVSVLIIACPCAMGLATPTSIMVGTGRAAELGVLFRKGDALQALQSADWVVFDKTGTLTQGRPALTDVIPAPGFQRDDILRLAAAVEANSEHPLARAITEAAKGPLPDATGVKAKTGFGVTGQADGHDITLGNARMMDRAKIDTSPLADASETLSSAGKTPVFIAIDNRLAGLLAIADPLRETTAQTIATLHDMGLKTAMLTGDTEATARATAAAIGIDHVEAALLPRGKLKALETLKQQGRVVFVGDGINDAPALATADVGIAIGTGTDVAIESADVVLMRGDPMGVVTALGLSRAVMRNIKQNLFWAFAYNAALIPIAAGLLYPAFGLRLSPMLGAAAMAMSSVFVITNALRLRRAKGGHA</sequence>
<keyword evidence="10" id="KW-0460">Magnesium</keyword>
<keyword evidence="21" id="KW-1185">Reference proteome</keyword>
<organism evidence="20 21">
    <name type="scientific">Rhodalgimonas zhirmunskyi</name>
    <dbReference type="NCBI Taxonomy" id="2964767"/>
    <lineage>
        <taxon>Bacteria</taxon>
        <taxon>Pseudomonadati</taxon>
        <taxon>Pseudomonadota</taxon>
        <taxon>Alphaproteobacteria</taxon>
        <taxon>Rhodobacterales</taxon>
        <taxon>Roseobacteraceae</taxon>
        <taxon>Rhodalgimonas</taxon>
    </lineage>
</organism>
<dbReference type="NCBIfam" id="TIGR01494">
    <property type="entry name" value="ATPase_P-type"/>
    <property type="match status" value="1"/>
</dbReference>
<comment type="subcellular location">
    <subcellularLocation>
        <location evidence="18">Cell membrane</location>
    </subcellularLocation>
    <subcellularLocation>
        <location evidence="1">Endomembrane system</location>
        <topology evidence="1">Multi-pass membrane protein</topology>
    </subcellularLocation>
</comment>
<feature type="transmembrane region" description="Helical" evidence="18">
    <location>
        <begin position="163"/>
        <end position="183"/>
    </location>
</feature>
<gene>
    <name evidence="20" type="ORF">NOI20_17390</name>
</gene>
<feature type="transmembrane region" description="Helical" evidence="18">
    <location>
        <begin position="445"/>
        <end position="468"/>
    </location>
</feature>
<dbReference type="NCBIfam" id="TIGR01525">
    <property type="entry name" value="ATPase-IB_hvy"/>
    <property type="match status" value="1"/>
</dbReference>
<feature type="transmembrane region" description="Helical" evidence="18">
    <location>
        <begin position="417"/>
        <end position="439"/>
    </location>
</feature>
<dbReference type="SUPFAM" id="SSF56784">
    <property type="entry name" value="HAD-like"/>
    <property type="match status" value="1"/>
</dbReference>
<dbReference type="RefSeq" id="WP_317627514.1">
    <property type="nucleotide sequence ID" value="NZ_JANFFA010000006.1"/>
</dbReference>
<feature type="transmembrane region" description="Helical" evidence="18">
    <location>
        <begin position="264"/>
        <end position="283"/>
    </location>
</feature>
<keyword evidence="4 18" id="KW-0812">Transmembrane</keyword>
<keyword evidence="5 18" id="KW-0479">Metal-binding</keyword>
<keyword evidence="9 18" id="KW-0067">ATP-binding</keyword>
<dbReference type="InterPro" id="IPR018303">
    <property type="entry name" value="ATPase_P-typ_P_site"/>
</dbReference>
<dbReference type="PRINTS" id="PR00119">
    <property type="entry name" value="CATATPASE"/>
</dbReference>
<keyword evidence="14" id="KW-0406">Ion transport</keyword>
<evidence type="ECO:0000256" key="9">
    <source>
        <dbReference type="ARBA" id="ARBA00022840"/>
    </source>
</evidence>
<evidence type="ECO:0000256" key="10">
    <source>
        <dbReference type="ARBA" id="ARBA00022842"/>
    </source>
</evidence>
<dbReference type="FunFam" id="3.30.70.100:FF:000005">
    <property type="entry name" value="Copper-exporting P-type ATPase A"/>
    <property type="match status" value="1"/>
</dbReference>
<comment type="caution">
    <text evidence="20">The sequence shown here is derived from an EMBL/GenBank/DDBJ whole genome shotgun (WGS) entry which is preliminary data.</text>
</comment>
<evidence type="ECO:0000256" key="11">
    <source>
        <dbReference type="ARBA" id="ARBA00022967"/>
    </source>
</evidence>
<dbReference type="Gene3D" id="3.30.70.100">
    <property type="match status" value="2"/>
</dbReference>
<evidence type="ECO:0000256" key="4">
    <source>
        <dbReference type="ARBA" id="ARBA00022692"/>
    </source>
</evidence>
<feature type="transmembrane region" description="Helical" evidence="18">
    <location>
        <begin position="189"/>
        <end position="215"/>
    </location>
</feature>
<dbReference type="PROSITE" id="PS00154">
    <property type="entry name" value="ATPASE_E1_E2"/>
    <property type="match status" value="1"/>
</dbReference>
<evidence type="ECO:0000256" key="15">
    <source>
        <dbReference type="ARBA" id="ARBA00023136"/>
    </source>
</evidence>
<keyword evidence="7 18" id="KW-0547">Nucleotide-binding</keyword>
<dbReference type="Pfam" id="PF00122">
    <property type="entry name" value="E1-E2_ATPase"/>
    <property type="match status" value="1"/>
</dbReference>
<dbReference type="InterPro" id="IPR006122">
    <property type="entry name" value="HMA_Cu_ion-bd"/>
</dbReference>
<evidence type="ECO:0000256" key="3">
    <source>
        <dbReference type="ARBA" id="ARBA00022448"/>
    </source>
</evidence>
<dbReference type="CDD" id="cd00371">
    <property type="entry name" value="HMA"/>
    <property type="match status" value="2"/>
</dbReference>
<dbReference type="Gene3D" id="3.40.1110.10">
    <property type="entry name" value="Calcium-transporting ATPase, cytoplasmic domain N"/>
    <property type="match status" value="1"/>
</dbReference>
<dbReference type="NCBIfam" id="TIGR01511">
    <property type="entry name" value="ATPase-IB1_Cu"/>
    <property type="match status" value="1"/>
</dbReference>
<dbReference type="FunFam" id="3.30.70.100:FF:000001">
    <property type="entry name" value="ATPase copper transporting beta"/>
    <property type="match status" value="1"/>
</dbReference>
<dbReference type="AlphaFoldDB" id="A0AAJ1UE99"/>
<feature type="domain" description="HMA" evidence="19">
    <location>
        <begin position="72"/>
        <end position="138"/>
    </location>
</feature>
<dbReference type="InterPro" id="IPR023214">
    <property type="entry name" value="HAD_sf"/>
</dbReference>
<evidence type="ECO:0000256" key="17">
    <source>
        <dbReference type="ARBA" id="ARBA00047424"/>
    </source>
</evidence>
<dbReference type="Pfam" id="PF00403">
    <property type="entry name" value="HMA"/>
    <property type="match status" value="2"/>
</dbReference>
<dbReference type="SUPFAM" id="SSF81665">
    <property type="entry name" value="Calcium ATPase, transmembrane domain M"/>
    <property type="match status" value="1"/>
</dbReference>
<keyword evidence="12 18" id="KW-1133">Transmembrane helix</keyword>
<dbReference type="SFLD" id="SFLDS00003">
    <property type="entry name" value="Haloacid_Dehalogenase"/>
    <property type="match status" value="1"/>
</dbReference>